<dbReference type="PROSITE" id="PS00463">
    <property type="entry name" value="ZN2_CY6_FUNGAL_1"/>
    <property type="match status" value="1"/>
</dbReference>
<dbReference type="GO" id="GO:0008270">
    <property type="term" value="F:zinc ion binding"/>
    <property type="evidence" value="ECO:0007669"/>
    <property type="project" value="InterPro"/>
</dbReference>
<dbReference type="PANTHER" id="PTHR37534">
    <property type="entry name" value="TRANSCRIPTIONAL ACTIVATOR PROTEIN UGA3"/>
    <property type="match status" value="1"/>
</dbReference>
<evidence type="ECO:0000313" key="4">
    <source>
        <dbReference type="EMBL" id="OAQ66070.2"/>
    </source>
</evidence>
<dbReference type="GO" id="GO:0045944">
    <property type="term" value="P:positive regulation of transcription by RNA polymerase II"/>
    <property type="evidence" value="ECO:0007669"/>
    <property type="project" value="TreeGrafter"/>
</dbReference>
<dbReference type="InterPro" id="IPR001138">
    <property type="entry name" value="Zn2Cys6_DnaBD"/>
</dbReference>
<dbReference type="InterPro" id="IPR036864">
    <property type="entry name" value="Zn2-C6_fun-type_DNA-bd_sf"/>
</dbReference>
<dbReference type="STRING" id="1380566.A0A179FLH3"/>
<dbReference type="Proteomes" id="UP000078397">
    <property type="component" value="Unassembled WGS sequence"/>
</dbReference>
<dbReference type="PANTHER" id="PTHR37534:SF48">
    <property type="entry name" value="FINGER DOMAIN PROTEIN, PUTATIVE-RELATED"/>
    <property type="match status" value="1"/>
</dbReference>
<dbReference type="GO" id="GO:0005634">
    <property type="term" value="C:nucleus"/>
    <property type="evidence" value="ECO:0007669"/>
    <property type="project" value="UniProtKB-SubCell"/>
</dbReference>
<keyword evidence="5" id="KW-1185">Reference proteome</keyword>
<reference evidence="4 5" key="1">
    <citation type="journal article" date="2016" name="PLoS Pathog.">
        <title>Biosynthesis of antibiotic leucinostatins in bio-control fungus Purpureocillium lilacinum and their inhibition on phytophthora revealed by genome mining.</title>
        <authorList>
            <person name="Wang G."/>
            <person name="Liu Z."/>
            <person name="Lin R."/>
            <person name="Li E."/>
            <person name="Mao Z."/>
            <person name="Ling J."/>
            <person name="Yang Y."/>
            <person name="Yin W.B."/>
            <person name="Xie B."/>
        </authorList>
    </citation>
    <scope>NUCLEOTIDE SEQUENCE [LARGE SCALE GENOMIC DNA]</scope>
    <source>
        <strain evidence="4">170</strain>
    </source>
</reference>
<dbReference type="EMBL" id="LSBJ02000004">
    <property type="protein sequence ID" value="OAQ66070.2"/>
    <property type="molecule type" value="Genomic_DNA"/>
</dbReference>
<dbReference type="CDD" id="cd00067">
    <property type="entry name" value="GAL4"/>
    <property type="match status" value="1"/>
</dbReference>
<dbReference type="AlphaFoldDB" id="A0A179FLH3"/>
<dbReference type="GeneID" id="28857727"/>
<dbReference type="GO" id="GO:0000976">
    <property type="term" value="F:transcription cis-regulatory region binding"/>
    <property type="evidence" value="ECO:0007669"/>
    <property type="project" value="TreeGrafter"/>
</dbReference>
<dbReference type="SUPFAM" id="SSF57701">
    <property type="entry name" value="Zn2/Cys6 DNA-binding domain"/>
    <property type="match status" value="1"/>
</dbReference>
<dbReference type="SMART" id="SM00066">
    <property type="entry name" value="GAL4"/>
    <property type="match status" value="1"/>
</dbReference>
<dbReference type="Pfam" id="PF11951">
    <property type="entry name" value="Fungal_trans_2"/>
    <property type="match status" value="1"/>
</dbReference>
<protein>
    <submittedName>
        <fullName evidence="4">C6 zinc finger domain-containing protein</fullName>
    </submittedName>
</protein>
<keyword evidence="2" id="KW-0539">Nucleus</keyword>
<organism evidence="4 5">
    <name type="scientific">Pochonia chlamydosporia 170</name>
    <dbReference type="NCBI Taxonomy" id="1380566"/>
    <lineage>
        <taxon>Eukaryota</taxon>
        <taxon>Fungi</taxon>
        <taxon>Dikarya</taxon>
        <taxon>Ascomycota</taxon>
        <taxon>Pezizomycotina</taxon>
        <taxon>Sordariomycetes</taxon>
        <taxon>Hypocreomycetidae</taxon>
        <taxon>Hypocreales</taxon>
        <taxon>Clavicipitaceae</taxon>
        <taxon>Pochonia</taxon>
    </lineage>
</organism>
<dbReference type="GO" id="GO:0000981">
    <property type="term" value="F:DNA-binding transcription factor activity, RNA polymerase II-specific"/>
    <property type="evidence" value="ECO:0007669"/>
    <property type="project" value="InterPro"/>
</dbReference>
<dbReference type="PROSITE" id="PS50048">
    <property type="entry name" value="ZN2_CY6_FUNGAL_2"/>
    <property type="match status" value="1"/>
</dbReference>
<comment type="subcellular location">
    <subcellularLocation>
        <location evidence="1">Nucleus</location>
    </subcellularLocation>
</comment>
<evidence type="ECO:0000313" key="5">
    <source>
        <dbReference type="Proteomes" id="UP000078397"/>
    </source>
</evidence>
<feature type="domain" description="Zn(2)-C6 fungal-type" evidence="3">
    <location>
        <begin position="14"/>
        <end position="42"/>
    </location>
</feature>
<dbReference type="Pfam" id="PF00172">
    <property type="entry name" value="Zn_clus"/>
    <property type="match status" value="1"/>
</dbReference>
<dbReference type="InterPro" id="IPR021858">
    <property type="entry name" value="Fun_TF"/>
</dbReference>
<dbReference type="OrthoDB" id="5386330at2759"/>
<dbReference type="KEGG" id="pchm:VFPPC_15980"/>
<name>A0A179FLH3_METCM</name>
<dbReference type="RefSeq" id="XP_022284368.1">
    <property type="nucleotide sequence ID" value="XM_022428990.1"/>
</dbReference>
<proteinExistence type="predicted"/>
<evidence type="ECO:0000259" key="3">
    <source>
        <dbReference type="PROSITE" id="PS50048"/>
    </source>
</evidence>
<evidence type="ECO:0000256" key="2">
    <source>
        <dbReference type="ARBA" id="ARBA00023242"/>
    </source>
</evidence>
<accession>A0A179FLH3</accession>
<sequence>MNKVRARKVPSGRSCWGCKAKRLVCDFEQPSCNKCKARGVECPGYDKKPLVWIPDGQVKSCGRRHRQEQLVPCRVPGMLGRAWIDSCRPFEVVTYYNSCIAPDAVCAADAWGPEDQHYIPLEFARDIPEAALSSLTCIVLGHRILQSQDDAYRVQLSYRLRGCRSNAIRAVSRQISAGELAKDDDTLWAVLLLFLADVQQALTFDWRPHLDGASTLIDLRGGMSSFALSTNNFKQVVLYYILADVMGRTTSPSMTLEKAEAHLRLTQLIPELYHNGMRTSCPCPPELFQYIILVNYQRALLNEMDVTEEIRRNTAMNILDQINAFCPEDWVHETFGTQSGCSPSEGSSRVNMLSGWLYLASSYQCAAAVYCLGALLNGHRRTEAEGADVLSPLETDDLSRLKIDELPQDGMQRAYHAVLMYYLTQMMRLDGEGSGYGKLAVWPIVIAGMGVPQGDEGSKEFIRRHLRAASSVLGTSSTLVAINVLEKIWT</sequence>
<comment type="caution">
    <text evidence="4">The sequence shown here is derived from an EMBL/GenBank/DDBJ whole genome shotgun (WGS) entry which is preliminary data.</text>
</comment>
<evidence type="ECO:0000256" key="1">
    <source>
        <dbReference type="ARBA" id="ARBA00004123"/>
    </source>
</evidence>
<gene>
    <name evidence="4" type="ORF">VFPPC_15980</name>
</gene>